<dbReference type="InterPro" id="IPR036412">
    <property type="entry name" value="HAD-like_sf"/>
</dbReference>
<dbReference type="Proteomes" id="UP000193749">
    <property type="component" value="Unassembled WGS sequence"/>
</dbReference>
<dbReference type="Gene3D" id="3.40.50.1000">
    <property type="entry name" value="HAD superfamily/HAD-like"/>
    <property type="match status" value="1"/>
</dbReference>
<evidence type="ECO:0000256" key="1">
    <source>
        <dbReference type="ARBA" id="ARBA00022723"/>
    </source>
</evidence>
<dbReference type="GO" id="GO:0046872">
    <property type="term" value="F:metal ion binding"/>
    <property type="evidence" value="ECO:0007669"/>
    <property type="project" value="UniProtKB-KW"/>
</dbReference>
<keyword evidence="3" id="KW-1185">Reference proteome</keyword>
<dbReference type="AlphaFoldDB" id="A0A1X1F0V0"/>
<sequence length="587" mass="67163">MRFLAKNAKVISFDFFDTLFLRPFDDPEDTFDIIGIKYNFANFRKLRRKAQTEAFREMTKEGRKEINLKNIYNNFPEVGHLRLELEEAEYSLELELVEPNPVIMSFFNEMVAAGKKVIITSDMYFDASFFSEALEKYNIKQVPLYISADQNATKRDSGEIFENIIRELSVKPDEILHIGDNQTADVIRPGEKGILTWHYNPEHLANKRRGQSLIGSIVSGLHRTRSEDIIPAGTFSELGYKFQAPATWGFLKWIKLQCITDGITKLLFVSRDGYSLELLAKEYFKEKLPSFDYFMGSRIAFNLALITEQNFISHIPFLMSGSDGLSPGELLERIGVEPPNDEVMQSIGIPASTIIAPDNYELVSKFLTAYRTEILKVCQLNRRGLFMYLRELGIKPGDKIGMVDVGWSGTTQEAFEQIVKSFMDVEVVGYYFCLANTPEKKRRESKHVMKALVNTESASPQIVDKIYENRMAVELFFSAPHETIIGYNPLRNRVIAVADVGRAKAKNHNEIISSLNHGLASFTQDYLAFSKKINVRFSPLQLAQPMIDLVTNDNWRNDPLFGQIENFDSWASSRNQTMKFADYFKKP</sequence>
<dbReference type="InterPro" id="IPR023214">
    <property type="entry name" value="HAD_sf"/>
</dbReference>
<dbReference type="EMBL" id="MLJI01000001">
    <property type="protein sequence ID" value="ORM95784.1"/>
    <property type="molecule type" value="Genomic_DNA"/>
</dbReference>
<dbReference type="STRING" id="55209.HA50_12625"/>
<dbReference type="SUPFAM" id="SSF56784">
    <property type="entry name" value="HAD-like"/>
    <property type="match status" value="1"/>
</dbReference>
<organism evidence="2 3">
    <name type="scientific">Pantoea cypripedii</name>
    <name type="common">Pectobacterium cypripedii</name>
    <name type="synonym">Erwinia cypripedii</name>
    <dbReference type="NCBI Taxonomy" id="55209"/>
    <lineage>
        <taxon>Bacteria</taxon>
        <taxon>Pseudomonadati</taxon>
        <taxon>Pseudomonadota</taxon>
        <taxon>Gammaproteobacteria</taxon>
        <taxon>Enterobacterales</taxon>
        <taxon>Erwiniaceae</taxon>
        <taxon>Pantoea</taxon>
    </lineage>
</organism>
<evidence type="ECO:0008006" key="4">
    <source>
        <dbReference type="Google" id="ProtNLM"/>
    </source>
</evidence>
<dbReference type="Gene3D" id="1.10.150.400">
    <property type="match status" value="1"/>
</dbReference>
<accession>A0A1X1F0V0</accession>
<gene>
    <name evidence="2" type="ORF">HA50_12625</name>
</gene>
<protein>
    <recommendedName>
        <fullName evidence="4">Haloacid dehalogenase</fullName>
    </recommendedName>
</protein>
<comment type="caution">
    <text evidence="2">The sequence shown here is derived from an EMBL/GenBank/DDBJ whole genome shotgun (WGS) entry which is preliminary data.</text>
</comment>
<evidence type="ECO:0000313" key="3">
    <source>
        <dbReference type="Proteomes" id="UP000193749"/>
    </source>
</evidence>
<proteinExistence type="predicted"/>
<keyword evidence="1" id="KW-0479">Metal-binding</keyword>
<name>A0A1X1F0V0_PANCY</name>
<reference evidence="2 3" key="1">
    <citation type="journal article" date="2017" name="Antonie Van Leeuwenhoek">
        <title>Phylogenomic resolution of the bacterial genus Pantoea and its relationship with Erwinia and Tatumella.</title>
        <authorList>
            <person name="Palmer M."/>
            <person name="Steenkamp E.T."/>
            <person name="Coetzee M.P."/>
            <person name="Chan W.Y."/>
            <person name="van Zyl E."/>
            <person name="De Maayer P."/>
            <person name="Coutinho T.A."/>
            <person name="Blom J."/>
            <person name="Smits T.H."/>
            <person name="Duffy B."/>
            <person name="Venter S.N."/>
        </authorList>
    </citation>
    <scope>NUCLEOTIDE SEQUENCE [LARGE SCALE GENOMIC DNA]</scope>
    <source>
        <strain evidence="2 3">LMG 2657</strain>
    </source>
</reference>
<evidence type="ECO:0000313" key="2">
    <source>
        <dbReference type="EMBL" id="ORM95784.1"/>
    </source>
</evidence>